<feature type="transmembrane region" description="Helical" evidence="8">
    <location>
        <begin position="44"/>
        <end position="65"/>
    </location>
</feature>
<feature type="transmembrane region" description="Helical" evidence="8">
    <location>
        <begin position="300"/>
        <end position="322"/>
    </location>
</feature>
<dbReference type="PANTHER" id="PTHR23502">
    <property type="entry name" value="MAJOR FACILITATOR SUPERFAMILY"/>
    <property type="match status" value="1"/>
</dbReference>
<evidence type="ECO:0000313" key="10">
    <source>
        <dbReference type="EMBL" id="BAP85699.1"/>
    </source>
</evidence>
<dbReference type="InterPro" id="IPR005829">
    <property type="entry name" value="Sugar_transporter_CS"/>
</dbReference>
<dbReference type="InterPro" id="IPR020846">
    <property type="entry name" value="MFS_dom"/>
</dbReference>
<keyword evidence="6 8" id="KW-1133">Transmembrane helix</keyword>
<feature type="transmembrane region" description="Helical" evidence="8">
    <location>
        <begin position="248"/>
        <end position="268"/>
    </location>
</feature>
<feature type="transmembrane region" description="Helical" evidence="8">
    <location>
        <begin position="166"/>
        <end position="185"/>
    </location>
</feature>
<evidence type="ECO:0000256" key="5">
    <source>
        <dbReference type="ARBA" id="ARBA00022692"/>
    </source>
</evidence>
<dbReference type="InterPro" id="IPR036259">
    <property type="entry name" value="MFS_trans_sf"/>
</dbReference>
<proteinExistence type="inferred from homology"/>
<feature type="transmembrane region" description="Helical" evidence="8">
    <location>
        <begin position="135"/>
        <end position="160"/>
    </location>
</feature>
<evidence type="ECO:0000256" key="6">
    <source>
        <dbReference type="ARBA" id="ARBA00022989"/>
    </source>
</evidence>
<evidence type="ECO:0000256" key="1">
    <source>
        <dbReference type="ARBA" id="ARBA00004651"/>
    </source>
</evidence>
<dbReference type="RefSeq" id="WP_052467310.1">
    <property type="nucleotide sequence ID" value="NZ_AP014680.1"/>
</dbReference>
<dbReference type="PROSITE" id="PS50850">
    <property type="entry name" value="MFS"/>
    <property type="match status" value="1"/>
</dbReference>
<dbReference type="EMBL" id="AP014680">
    <property type="protein sequence ID" value="BAP85699.1"/>
    <property type="molecule type" value="Genomic_DNA"/>
</dbReference>
<sequence>MKQNRKPTFLFTFLLGTLSAFGPLSLDMYLPGLPVIQQSLNTSASLVQLSISTCLIGLAVGQLFIGPLSDRIGRKPPLLAGLILFTLTSLMLTQISNIWWFLLIRFIQGLAGSAGQVLSRAIAKDMFSGKRLTQFYATLMAINGIFPVIAPIVGAAVLSFFPWQTIFLLLTIIGSFLILGSIFILPETKVTTITLETNQPHSNLFTSRAFWQPTIVLSMASGVLFSYISGSSFIYQQVFNLSTQTFSILYAINGLGIALMSAAAGRLINHFSSQHILQASLLVPFIVVILLIINEWTLNSMWLFIIGIFAIIATFGTTSTIATSQAMQVSATSAGLASAIVGLCANTIGSISSPIVGLFGTTSSLPMIIVIGAFQLLGIISFYLLKPETLEN</sequence>
<dbReference type="PROSITE" id="PS00216">
    <property type="entry name" value="SUGAR_TRANSPORT_1"/>
    <property type="match status" value="1"/>
</dbReference>
<feature type="transmembrane region" description="Helical" evidence="8">
    <location>
        <begin position="275"/>
        <end position="294"/>
    </location>
</feature>
<evidence type="ECO:0000259" key="9">
    <source>
        <dbReference type="PROSITE" id="PS50850"/>
    </source>
</evidence>
<evidence type="ECO:0000313" key="11">
    <source>
        <dbReference type="Proteomes" id="UP000031620"/>
    </source>
</evidence>
<dbReference type="Pfam" id="PF07690">
    <property type="entry name" value="MFS_1"/>
    <property type="match status" value="1"/>
</dbReference>
<dbReference type="InterPro" id="IPR011701">
    <property type="entry name" value="MFS"/>
</dbReference>
<evidence type="ECO:0000256" key="2">
    <source>
        <dbReference type="ARBA" id="ARBA00006236"/>
    </source>
</evidence>
<keyword evidence="4 8" id="KW-1003">Cell membrane</keyword>
<dbReference type="GO" id="GO:1990961">
    <property type="term" value="P:xenobiotic detoxification by transmembrane export across the plasma membrane"/>
    <property type="evidence" value="ECO:0007669"/>
    <property type="project" value="InterPro"/>
</dbReference>
<dbReference type="KEGG" id="lho:LOOC260_111600"/>
<dbReference type="CDD" id="cd17320">
    <property type="entry name" value="MFS_MdfA_MDR_like"/>
    <property type="match status" value="1"/>
</dbReference>
<evidence type="ECO:0000256" key="8">
    <source>
        <dbReference type="RuleBase" id="RU365088"/>
    </source>
</evidence>
<dbReference type="NCBIfam" id="TIGR00710">
    <property type="entry name" value="efflux_Bcr_CflA"/>
    <property type="match status" value="1"/>
</dbReference>
<dbReference type="HOGENOM" id="CLU_001265_47_0_9"/>
<dbReference type="STRING" id="1291742.LOOC260_111600"/>
<feature type="transmembrane region" description="Helical" evidence="8">
    <location>
        <begin position="334"/>
        <end position="359"/>
    </location>
</feature>
<feature type="transmembrane region" description="Helical" evidence="8">
    <location>
        <begin position="209"/>
        <end position="228"/>
    </location>
</feature>
<reference evidence="10 11" key="1">
    <citation type="submission" date="2014-11" db="EMBL/GenBank/DDBJ databases">
        <title>Complete genome sequence and analysis of Lactobacillus hokkaidonensis LOOC260T.</title>
        <authorList>
            <person name="Tanizawa Y."/>
            <person name="Tohno M."/>
            <person name="Kaminuma E."/>
            <person name="Nakamura Y."/>
            <person name="Arita M."/>
        </authorList>
    </citation>
    <scope>NUCLEOTIDE SEQUENCE [LARGE SCALE GENOMIC DNA]</scope>
    <source>
        <strain evidence="10 11">LOOC260</strain>
    </source>
</reference>
<keyword evidence="7 8" id="KW-0472">Membrane</keyword>
<dbReference type="Proteomes" id="UP000031620">
    <property type="component" value="Chromosome"/>
</dbReference>
<keyword evidence="3 8" id="KW-0813">Transport</keyword>
<keyword evidence="5 8" id="KW-0812">Transmembrane</keyword>
<dbReference type="Gene3D" id="1.20.1720.10">
    <property type="entry name" value="Multidrug resistance protein D"/>
    <property type="match status" value="1"/>
</dbReference>
<gene>
    <name evidence="10" type="ORF">LOOC260_111600</name>
</gene>
<comment type="similarity">
    <text evidence="2 8">Belongs to the major facilitator superfamily. Bcr/CmlA family.</text>
</comment>
<feature type="transmembrane region" description="Helical" evidence="8">
    <location>
        <begin position="365"/>
        <end position="385"/>
    </location>
</feature>
<accession>A0A0A1GXU4</accession>
<name>A0A0A1GXU4_9LACO</name>
<dbReference type="GO" id="GO:0042910">
    <property type="term" value="F:xenobiotic transmembrane transporter activity"/>
    <property type="evidence" value="ECO:0007669"/>
    <property type="project" value="InterPro"/>
</dbReference>
<dbReference type="AlphaFoldDB" id="A0A0A1GXU4"/>
<feature type="transmembrane region" description="Helical" evidence="8">
    <location>
        <begin position="102"/>
        <end position="123"/>
    </location>
</feature>
<dbReference type="PANTHER" id="PTHR23502:SF132">
    <property type="entry name" value="POLYAMINE TRANSPORTER 2-RELATED"/>
    <property type="match status" value="1"/>
</dbReference>
<comment type="caution">
    <text evidence="8">Lacks conserved residue(s) required for the propagation of feature annotation.</text>
</comment>
<protein>
    <recommendedName>
        <fullName evidence="8">Bcr/CflA family efflux transporter</fullName>
    </recommendedName>
</protein>
<evidence type="ECO:0000256" key="7">
    <source>
        <dbReference type="ARBA" id="ARBA00023136"/>
    </source>
</evidence>
<evidence type="ECO:0000256" key="4">
    <source>
        <dbReference type="ARBA" id="ARBA00022475"/>
    </source>
</evidence>
<dbReference type="SUPFAM" id="SSF103473">
    <property type="entry name" value="MFS general substrate transporter"/>
    <property type="match status" value="1"/>
</dbReference>
<evidence type="ECO:0000256" key="3">
    <source>
        <dbReference type="ARBA" id="ARBA00022448"/>
    </source>
</evidence>
<dbReference type="InterPro" id="IPR004812">
    <property type="entry name" value="Efflux_drug-R_Bcr/CmlA"/>
</dbReference>
<dbReference type="GO" id="GO:0005886">
    <property type="term" value="C:plasma membrane"/>
    <property type="evidence" value="ECO:0007669"/>
    <property type="project" value="UniProtKB-SubCell"/>
</dbReference>
<feature type="transmembrane region" description="Helical" evidence="8">
    <location>
        <begin position="77"/>
        <end position="96"/>
    </location>
</feature>
<feature type="domain" description="Major facilitator superfamily (MFS) profile" evidence="9">
    <location>
        <begin position="8"/>
        <end position="390"/>
    </location>
</feature>
<comment type="subcellular location">
    <subcellularLocation>
        <location evidence="1 8">Cell membrane</location>
        <topology evidence="1 8">Multi-pass membrane protein</topology>
    </subcellularLocation>
</comment>
<organism evidence="10 11">
    <name type="scientific">Paucilactobacillus hokkaidonensis JCM 18461</name>
    <dbReference type="NCBI Taxonomy" id="1291742"/>
    <lineage>
        <taxon>Bacteria</taxon>
        <taxon>Bacillati</taxon>
        <taxon>Bacillota</taxon>
        <taxon>Bacilli</taxon>
        <taxon>Lactobacillales</taxon>
        <taxon>Lactobacillaceae</taxon>
        <taxon>Paucilactobacillus</taxon>
    </lineage>
</organism>